<keyword evidence="2" id="KW-1185">Reference proteome</keyword>
<dbReference type="EMBL" id="JAVRIE010000001">
    <property type="protein sequence ID" value="MDT0581601.1"/>
    <property type="molecule type" value="Genomic_DNA"/>
</dbReference>
<dbReference type="AlphaFoldDB" id="A0AAW8R070"/>
<dbReference type="PANTHER" id="PTHR39338">
    <property type="entry name" value="BLL5662 PROTEIN-RELATED"/>
    <property type="match status" value="1"/>
</dbReference>
<dbReference type="RefSeq" id="WP_311360382.1">
    <property type="nucleotide sequence ID" value="NZ_JAVRIE010000001.1"/>
</dbReference>
<protein>
    <submittedName>
        <fullName evidence="1">VWA domain-containing protein</fullName>
    </submittedName>
</protein>
<dbReference type="Proteomes" id="UP001249020">
    <property type="component" value="Unassembled WGS sequence"/>
</dbReference>
<proteinExistence type="predicted"/>
<comment type="caution">
    <text evidence="1">The sequence shown here is derived from an EMBL/GenBank/DDBJ whole genome shotgun (WGS) entry which is preliminary data.</text>
</comment>
<evidence type="ECO:0000313" key="2">
    <source>
        <dbReference type="Proteomes" id="UP001249020"/>
    </source>
</evidence>
<gene>
    <name evidence="1" type="ORF">RM544_03550</name>
</gene>
<reference evidence="1 2" key="1">
    <citation type="submission" date="2023-09" db="EMBL/GenBank/DDBJ databases">
        <authorList>
            <person name="Rey-Velasco X."/>
        </authorList>
    </citation>
    <scope>NUCLEOTIDE SEQUENCE [LARGE SCALE GENOMIC DNA]</scope>
    <source>
        <strain evidence="1 2">W409</strain>
    </source>
</reference>
<sequence length="393" mass="45858">MLIDFFFKLREYKLKTSITEWLDLIACLDKEVVFADAEEFYYLSRAVMVKDENQYDKFDRAFADYFKGVQSINLFDKEIPEDWLRSEMEKYLSDEEKKKIEAMGGLDKLMETLQERLKEQEKRHQGGNKWIGTGGTSPFGANGYNPEGVRIGQDKNRNFSAVKVWDKRQFKNLSSDVEIGTRNIKVALRRLRKFARTGASEELDVNDTISSTAKNAGYLDLKMAPERHNAIKLLLFFDVGGSMDAHIKQCEELFSAVHTEFKHIEFFYFHNCIYEGVWKDNQRRGQQTIDVYQIIHKYGPDYKAIFVGDATMGPYEITYPGGSVEHWNEEPGAVWMERLLNHFEHAVWLNPQPKEYWHYHASLQIMLDIMKQKMYPLTVDGLTESIKALLKKS</sequence>
<evidence type="ECO:0000313" key="1">
    <source>
        <dbReference type="EMBL" id="MDT0581601.1"/>
    </source>
</evidence>
<dbReference type="PANTHER" id="PTHR39338:SF7">
    <property type="entry name" value="BLL6692 PROTEIN"/>
    <property type="match status" value="1"/>
</dbReference>
<organism evidence="1 2">
    <name type="scientific">Brumicola blandensis</name>
    <dbReference type="NCBI Taxonomy" id="3075611"/>
    <lineage>
        <taxon>Bacteria</taxon>
        <taxon>Pseudomonadati</taxon>
        <taxon>Pseudomonadota</taxon>
        <taxon>Gammaproteobacteria</taxon>
        <taxon>Alteromonadales</taxon>
        <taxon>Alteromonadaceae</taxon>
        <taxon>Brumicola</taxon>
    </lineage>
</organism>
<accession>A0AAW8R070</accession>
<name>A0AAW8R070_9ALTE</name>